<proteinExistence type="predicted"/>
<organism evidence="2 3">
    <name type="scientific">Gonium pectorale</name>
    <name type="common">Green alga</name>
    <dbReference type="NCBI Taxonomy" id="33097"/>
    <lineage>
        <taxon>Eukaryota</taxon>
        <taxon>Viridiplantae</taxon>
        <taxon>Chlorophyta</taxon>
        <taxon>core chlorophytes</taxon>
        <taxon>Chlorophyceae</taxon>
        <taxon>CS clade</taxon>
        <taxon>Chlamydomonadales</taxon>
        <taxon>Volvocaceae</taxon>
        <taxon>Gonium</taxon>
    </lineage>
</organism>
<evidence type="ECO:0000313" key="3">
    <source>
        <dbReference type="Proteomes" id="UP000075714"/>
    </source>
</evidence>
<dbReference type="AlphaFoldDB" id="A0A150GK56"/>
<feature type="region of interest" description="Disordered" evidence="1">
    <location>
        <begin position="165"/>
        <end position="188"/>
    </location>
</feature>
<protein>
    <submittedName>
        <fullName evidence="2">Uncharacterized protein</fullName>
    </submittedName>
</protein>
<accession>A0A150GK56</accession>
<evidence type="ECO:0000256" key="1">
    <source>
        <dbReference type="SAM" id="MobiDB-lite"/>
    </source>
</evidence>
<gene>
    <name evidence="2" type="ORF">GPECTOR_17g808</name>
</gene>
<comment type="caution">
    <text evidence="2">The sequence shown here is derived from an EMBL/GenBank/DDBJ whole genome shotgun (WGS) entry which is preliminary data.</text>
</comment>
<evidence type="ECO:0000313" key="2">
    <source>
        <dbReference type="EMBL" id="KXZ50172.1"/>
    </source>
</evidence>
<name>A0A150GK56_GONPE</name>
<sequence>MVQLLAFGDTREAVALVAALAEALAEHAAAIAQPGAARLRSLFDEANSAYALVNDLLGPDLLLKIEDTQACQKGFGSEEGSLSAAAMGGVFSGAAGERLAAVASVVLARLLPEMARLLQGLLQVVLQGQVEPKHELLGALRSDLSCFVFTFPWVAAAAARSTGLWGETEQQQRGTGSDDCSNGAGGNASDDTASWRQLLLVEMRLPALLGAALELLLERVSRREGRAAAAAVAGSSDIQEERYQNVLTWTLVVLATWVPAELGRVVAAADRAEAAGRPRGGHLPSTALLRAVLGPGGCRADPELLAAVEAACAGAGPRQVPTIIEPAICEPVVLCSAVLLSPTRARELTSD</sequence>
<reference evidence="3" key="1">
    <citation type="journal article" date="2016" name="Nat. Commun.">
        <title>The Gonium pectorale genome demonstrates co-option of cell cycle regulation during the evolution of multicellularity.</title>
        <authorList>
            <person name="Hanschen E.R."/>
            <person name="Marriage T.N."/>
            <person name="Ferris P.J."/>
            <person name="Hamaji T."/>
            <person name="Toyoda A."/>
            <person name="Fujiyama A."/>
            <person name="Neme R."/>
            <person name="Noguchi H."/>
            <person name="Minakuchi Y."/>
            <person name="Suzuki M."/>
            <person name="Kawai-Toyooka H."/>
            <person name="Smith D.R."/>
            <person name="Sparks H."/>
            <person name="Anderson J."/>
            <person name="Bakaric R."/>
            <person name="Luria V."/>
            <person name="Karger A."/>
            <person name="Kirschner M.W."/>
            <person name="Durand P.M."/>
            <person name="Michod R.E."/>
            <person name="Nozaki H."/>
            <person name="Olson B.J."/>
        </authorList>
    </citation>
    <scope>NUCLEOTIDE SEQUENCE [LARGE SCALE GENOMIC DNA]</scope>
    <source>
        <strain evidence="3">NIES-2863</strain>
    </source>
</reference>
<feature type="compositionally biased region" description="Polar residues" evidence="1">
    <location>
        <begin position="168"/>
        <end position="180"/>
    </location>
</feature>
<keyword evidence="3" id="KW-1185">Reference proteome</keyword>
<dbReference type="Proteomes" id="UP000075714">
    <property type="component" value="Unassembled WGS sequence"/>
</dbReference>
<dbReference type="EMBL" id="LSYV01000018">
    <property type="protein sequence ID" value="KXZ50172.1"/>
    <property type="molecule type" value="Genomic_DNA"/>
</dbReference>